<accession>A0ABW9LQ08</accession>
<protein>
    <submittedName>
        <fullName evidence="2">PE-PPE domain-containing protein</fullName>
    </submittedName>
</protein>
<feature type="region of interest" description="Disordered" evidence="1">
    <location>
        <begin position="694"/>
        <end position="734"/>
    </location>
</feature>
<evidence type="ECO:0000313" key="2">
    <source>
        <dbReference type="EMBL" id="MFN6549935.1"/>
    </source>
</evidence>
<feature type="compositionally biased region" description="Basic and acidic residues" evidence="1">
    <location>
        <begin position="708"/>
        <end position="720"/>
    </location>
</feature>
<dbReference type="EMBL" id="JBKBDE010000001">
    <property type="protein sequence ID" value="MFN6549935.1"/>
    <property type="molecule type" value="Genomic_DNA"/>
</dbReference>
<reference evidence="2 3" key="1">
    <citation type="submission" date="2024-12" db="EMBL/GenBank/DDBJ databases">
        <title>The coexistence of Mycolicibacterium septicum and Mycolicibacterium nivoides in clinical samples.</title>
        <authorList>
            <person name="Wang C."/>
            <person name="Feng Y."/>
            <person name="Zong Z."/>
        </authorList>
    </citation>
    <scope>NUCLEOTIDE SEQUENCE [LARGE SCALE GENOMIC DNA]</scope>
    <source>
        <strain evidence="2 3">120310</strain>
    </source>
</reference>
<name>A0ABW9LQ08_9MYCO</name>
<evidence type="ECO:0000313" key="3">
    <source>
        <dbReference type="Proteomes" id="UP001635817"/>
    </source>
</evidence>
<comment type="caution">
    <text evidence="2">The sequence shown here is derived from an EMBL/GenBank/DDBJ whole genome shotgun (WGS) entry which is preliminary data.</text>
</comment>
<evidence type="ECO:0000256" key="1">
    <source>
        <dbReference type="SAM" id="MobiDB-lite"/>
    </source>
</evidence>
<sequence length="734" mass="77088">MANRRRKKATRAAAIGTAIAASVGVGLTPTIADAATYVVGLPSWIPSDTFGDIVQTLPSDPGAVTGAILEDRANTTGLVGWGLGTTFTEEQLAPVWVTWYNPLGSASNSGRQDGTTGGWIPLPLYSGTVTGNSWTKGQWVSPSDPGVDLTNLSGLTADDVLKFTSYLANGGNAAAALAPLLNWTAYISNTNFIGYGDGAIAVGAGYQDFIDMARAGLTPGEALTGPRRIVITDPNNPVTKNVTRAFTKVNGVEYLAIQNAPGVWLLAKVGTSGPGSAEYPGAPEDLPHVDITEGGVIDVTLLTVNLLRNPGRPNGGLYARFAPIYEELTDVDPVTPERQDVLPEGMEGLSLSDISFDDLGNLVAVAESLDGKPIVLTILKTDTTWEYDVLSDAPVTGSPVAWANSAMAALLPLTLGASVLDGSGLGAKLYTAPDGTIYTTITQDQLPLLMPARLVAGLLSVATGEDVNTPVADALEPVLKLLVNTSYTDVVRNEDGTWTRTLDQMHVPTLFGTQTLTREQSALLAGDILAELGRGVGSEYTDVVQRVTARVVKFLEDNDIQVPTEIKTAAAKLAADPGHMIQTVSRQIGDEVSKVLTGIEAKLPEGPASLTQEQLAAGQRQVGKALRPVKDSVEATNAQINDSVEEFADSDAGKALGDAGKKVEAGIAKRVTKTQKSLTHAQERADKVAAKLKQGDLKGAAKQVGDNVKNRVDRLKKDIDNGVNKLKGKDKNDT</sequence>
<proteinExistence type="predicted"/>
<keyword evidence="3" id="KW-1185">Reference proteome</keyword>
<dbReference type="RefSeq" id="WP_409548788.1">
    <property type="nucleotide sequence ID" value="NZ_JBKBDE010000001.1"/>
</dbReference>
<gene>
    <name evidence="2" type="ORF">ACK4CP_06015</name>
</gene>
<dbReference type="Proteomes" id="UP001635817">
    <property type="component" value="Unassembled WGS sequence"/>
</dbReference>
<organism evidence="2 3">
    <name type="scientific">Mycolicibacterium septicum</name>
    <dbReference type="NCBI Taxonomy" id="98668"/>
    <lineage>
        <taxon>Bacteria</taxon>
        <taxon>Bacillati</taxon>
        <taxon>Actinomycetota</taxon>
        <taxon>Actinomycetes</taxon>
        <taxon>Mycobacteriales</taxon>
        <taxon>Mycobacteriaceae</taxon>
        <taxon>Mycolicibacterium</taxon>
    </lineage>
</organism>